<sequence length="154" mass="16591">MFGMEGTISGLDNKGSFLNTAFGAGDDVFSWRANVLATVVGRAGFAVQNNLFYIKGGYAGVNNRLSVSDTVGPATGSGGQTHWANGWTVGAGWEYGVTRNWIVGLEYNYAAFGSQTYQLGGTTTNYTFDAKPRDLQWAVVRASYKFDAPVIARY</sequence>
<reference evidence="8" key="1">
    <citation type="journal article" date="2002" name="DNA Res.">
        <title>Complete genomic sequence of nitrogen-fixing symbiotic bacterium Bradyrhizobium japonicum USDA110.</title>
        <authorList>
            <person name="Kaneko T."/>
            <person name="Nakamura Y."/>
            <person name="Sato S."/>
            <person name="Minamisawa K."/>
            <person name="Uchiumi T."/>
            <person name="Sasamoto S."/>
            <person name="Watanabe A."/>
            <person name="Idesawa K."/>
            <person name="Iriguchi M."/>
            <person name="Kawashima K."/>
            <person name="Kohara M."/>
            <person name="Matsumoto M."/>
            <person name="Shimpo S."/>
            <person name="Tsuruoka H."/>
            <person name="Wada T."/>
            <person name="Yamada M."/>
            <person name="Tabata S."/>
        </authorList>
    </citation>
    <scope>NUCLEOTIDE SEQUENCE [LARGE SCALE GENOMIC DNA]</scope>
    <source>
        <strain evidence="8">JCM 10833 / BCRC 13528 / IAM 13628 / NBRC 14792 / USDA 110</strain>
    </source>
</reference>
<dbReference type="EnsemblBacteria" id="BAC49617">
    <property type="protein sequence ID" value="BAC49617"/>
    <property type="gene ID" value="BAC49617"/>
</dbReference>
<dbReference type="OrthoDB" id="9815357at2"/>
<gene>
    <name evidence="7" type="ordered locus">blr4352</name>
</gene>
<dbReference type="GO" id="GO:0009279">
    <property type="term" value="C:cell outer membrane"/>
    <property type="evidence" value="ECO:0007669"/>
    <property type="project" value="UniProtKB-SubCell"/>
</dbReference>
<accession>Q89M41</accession>
<dbReference type="PhylomeDB" id="Q89M41"/>
<keyword evidence="2" id="KW-0732">Signal</keyword>
<dbReference type="PATRIC" id="fig|224911.5.peg.4386"/>
<feature type="domain" description="Outer membrane protein beta-barrel" evidence="6">
    <location>
        <begin position="2"/>
        <end position="122"/>
    </location>
</feature>
<proteinExistence type="inferred from homology"/>
<comment type="subcellular location">
    <subcellularLocation>
        <location evidence="1">Cell outer membrane</location>
    </subcellularLocation>
</comment>
<dbReference type="InterPro" id="IPR011250">
    <property type="entry name" value="OMP/PagP_B-barrel"/>
</dbReference>
<dbReference type="PANTHER" id="PTHR34001:SF3">
    <property type="entry name" value="BLL7405 PROTEIN"/>
    <property type="match status" value="1"/>
</dbReference>
<evidence type="ECO:0000256" key="2">
    <source>
        <dbReference type="ARBA" id="ARBA00022729"/>
    </source>
</evidence>
<dbReference type="PANTHER" id="PTHR34001">
    <property type="entry name" value="BLL7405 PROTEIN"/>
    <property type="match status" value="1"/>
</dbReference>
<organism evidence="7 8">
    <name type="scientific">Bradyrhizobium diazoefficiens (strain JCM 10833 / BCRC 13528 / IAM 13628 / NBRC 14792 / USDA 110)</name>
    <dbReference type="NCBI Taxonomy" id="224911"/>
    <lineage>
        <taxon>Bacteria</taxon>
        <taxon>Pseudomonadati</taxon>
        <taxon>Pseudomonadota</taxon>
        <taxon>Alphaproteobacteria</taxon>
        <taxon>Hyphomicrobiales</taxon>
        <taxon>Nitrobacteraceae</taxon>
        <taxon>Bradyrhizobium</taxon>
    </lineage>
</organism>
<protein>
    <submittedName>
        <fullName evidence="7">Blr4352 protein</fullName>
    </submittedName>
</protein>
<evidence type="ECO:0000313" key="8">
    <source>
        <dbReference type="Proteomes" id="UP000002526"/>
    </source>
</evidence>
<dbReference type="AlphaFoldDB" id="Q89M41"/>
<dbReference type="InterPro" id="IPR027385">
    <property type="entry name" value="Beta-barrel_OMP"/>
</dbReference>
<dbReference type="EMBL" id="BA000040">
    <property type="protein sequence ID" value="BAC49617.1"/>
    <property type="molecule type" value="Genomic_DNA"/>
</dbReference>
<dbReference type="HOGENOM" id="CLU_037100_0_0_5"/>
<dbReference type="Pfam" id="PF13505">
    <property type="entry name" value="OMP_b-brl"/>
    <property type="match status" value="1"/>
</dbReference>
<dbReference type="Gene3D" id="2.40.160.20">
    <property type="match status" value="1"/>
</dbReference>
<evidence type="ECO:0000256" key="1">
    <source>
        <dbReference type="ARBA" id="ARBA00004442"/>
    </source>
</evidence>
<evidence type="ECO:0000256" key="4">
    <source>
        <dbReference type="ARBA" id="ARBA00023237"/>
    </source>
</evidence>
<keyword evidence="8" id="KW-1185">Reference proteome</keyword>
<dbReference type="Proteomes" id="UP000002526">
    <property type="component" value="Chromosome"/>
</dbReference>
<evidence type="ECO:0000256" key="3">
    <source>
        <dbReference type="ARBA" id="ARBA00023136"/>
    </source>
</evidence>
<dbReference type="SUPFAM" id="SSF56925">
    <property type="entry name" value="OMPA-like"/>
    <property type="match status" value="1"/>
</dbReference>
<evidence type="ECO:0000313" key="7">
    <source>
        <dbReference type="EMBL" id="BAC49617.1"/>
    </source>
</evidence>
<evidence type="ECO:0000259" key="6">
    <source>
        <dbReference type="Pfam" id="PF13505"/>
    </source>
</evidence>
<dbReference type="InParanoid" id="Q89M41"/>
<keyword evidence="4" id="KW-0998">Cell outer membrane</keyword>
<evidence type="ECO:0000256" key="5">
    <source>
        <dbReference type="ARBA" id="ARBA00038306"/>
    </source>
</evidence>
<dbReference type="eggNOG" id="COG3637">
    <property type="taxonomic scope" value="Bacteria"/>
</dbReference>
<comment type="similarity">
    <text evidence="5">Belongs to the Omp25/RopB family.</text>
</comment>
<keyword evidence="3" id="KW-0472">Membrane</keyword>
<dbReference type="STRING" id="224911.AAV28_18825"/>
<dbReference type="KEGG" id="bja:blr4352"/>
<name>Q89M41_BRADU</name>
<dbReference type="InterPro" id="IPR051692">
    <property type="entry name" value="OMP-like"/>
</dbReference>